<dbReference type="Gene3D" id="1.10.238.20">
    <property type="entry name" value="Pheromone/general odorant binding protein domain"/>
    <property type="match status" value="6"/>
</dbReference>
<proteinExistence type="predicted"/>
<comment type="caution">
    <text evidence="2">The sequence shown here is derived from an EMBL/GenBank/DDBJ whole genome shotgun (WGS) entry which is preliminary data.</text>
</comment>
<evidence type="ECO:0000313" key="2">
    <source>
        <dbReference type="EMBL" id="KAI8038586.1"/>
    </source>
</evidence>
<reference evidence="2" key="1">
    <citation type="journal article" date="2023" name="Genome Biol. Evol.">
        <title>Long-read-based Genome Assembly of Drosophila gunungcola Reveals Fewer Chemosensory Genes in Flower-breeding Species.</title>
        <authorList>
            <person name="Negi A."/>
            <person name="Liao B.Y."/>
            <person name="Yeh S.D."/>
        </authorList>
    </citation>
    <scope>NUCLEOTIDE SEQUENCE</scope>
    <source>
        <strain evidence="2">Sukarami</strain>
    </source>
</reference>
<feature type="signal peptide" evidence="1">
    <location>
        <begin position="1"/>
        <end position="20"/>
    </location>
</feature>
<dbReference type="InterPro" id="IPR036728">
    <property type="entry name" value="PBP_GOBP_sf"/>
</dbReference>
<keyword evidence="1" id="KW-0732">Signal</keyword>
<name>A0A9Q0BNQ4_9MUSC</name>
<dbReference type="GO" id="GO:0005549">
    <property type="term" value="F:odorant binding"/>
    <property type="evidence" value="ECO:0007669"/>
    <property type="project" value="InterPro"/>
</dbReference>
<feature type="chain" id="PRO_5040304753" description="Odorant-binding protein" evidence="1">
    <location>
        <begin position="21"/>
        <end position="783"/>
    </location>
</feature>
<gene>
    <name evidence="2" type="ORF">M5D96_008494</name>
</gene>
<accession>A0A9Q0BNQ4</accession>
<dbReference type="EMBL" id="JAMKOV010000007">
    <property type="protein sequence ID" value="KAI8038586.1"/>
    <property type="molecule type" value="Genomic_DNA"/>
</dbReference>
<dbReference type="Proteomes" id="UP001059596">
    <property type="component" value="Unassembled WGS sequence"/>
</dbReference>
<sequence>MFINRLAFCAPLILVLISSAKQVISSSSTMFINRPAISALLILALVSQAKAGHPFAFFEGTLDDFDDCLKLNNISLEEYEDFQSYDNLENVISEAVELNYKCNIKCQLEREPTKWLNELGTIDVESMNATSEAAEYIRECMDNAPDEPCAYAYKLVICSFKSGHTDFGSDEYNEDISEAGHPFAFFEGTLDDFDDCLKLNNISLEEYEDFLSYDNLENLLSEAVELNYKCNIKCQLEREPTKWLNELGTIDVDSMNATSEAAKYIKECMDNAPDEPCAYAYKLVICSFKTYDDFDDCLKLNNISLEEYEDFQSYDNMENLLSEAVELNYKCNIKCQLEREPTKWLNELGTIDVESMNATSEAAEYIKECMDNVPDEPCAYAYKLVICSFKSGHSYYKFKSDDDTDIDNCLKLNNISHEEIENLTKFDYWENHFIESFESKDKCSFKCLLERGPTKWLNELGTIDLEAMNTTKEAAEYITKCMDNAPDEPCDYAFKLFICSLMSGHSVIEFESVDDTDIDNCLKHNNKSIELYENLQKPDYWENLFIETVEPKVKCSIKCLLEREPTKWLNELGTIDLESINATSEEAEYITKCLDNAPDEPCDYALKLVLCASIFEYESKHQMLEETTDIAAEQQAGHPFDFFEETLDDFEDCLKINNISIEGYEKFEEFDNLENVLSETVDLKYKCNIKCQLERQPNKWLNELGKIDLESMNALKEAAEYITKCMDNAPDEPCAYAYKLVICSFKSGHTDLAIEYDDDISEITTDLAAEQQAELGESDFIDV</sequence>
<dbReference type="AlphaFoldDB" id="A0A9Q0BNQ4"/>
<evidence type="ECO:0000256" key="1">
    <source>
        <dbReference type="SAM" id="SignalP"/>
    </source>
</evidence>
<evidence type="ECO:0008006" key="4">
    <source>
        <dbReference type="Google" id="ProtNLM"/>
    </source>
</evidence>
<protein>
    <recommendedName>
        <fullName evidence="4">Odorant-binding protein</fullName>
    </recommendedName>
</protein>
<organism evidence="2 3">
    <name type="scientific">Drosophila gunungcola</name>
    <name type="common">fruit fly</name>
    <dbReference type="NCBI Taxonomy" id="103775"/>
    <lineage>
        <taxon>Eukaryota</taxon>
        <taxon>Metazoa</taxon>
        <taxon>Ecdysozoa</taxon>
        <taxon>Arthropoda</taxon>
        <taxon>Hexapoda</taxon>
        <taxon>Insecta</taxon>
        <taxon>Pterygota</taxon>
        <taxon>Neoptera</taxon>
        <taxon>Endopterygota</taxon>
        <taxon>Diptera</taxon>
        <taxon>Brachycera</taxon>
        <taxon>Muscomorpha</taxon>
        <taxon>Ephydroidea</taxon>
        <taxon>Drosophilidae</taxon>
        <taxon>Drosophila</taxon>
        <taxon>Sophophora</taxon>
    </lineage>
</organism>
<evidence type="ECO:0000313" key="3">
    <source>
        <dbReference type="Proteomes" id="UP001059596"/>
    </source>
</evidence>
<dbReference type="SUPFAM" id="SSF47565">
    <property type="entry name" value="Insect pheromone/odorant-binding proteins"/>
    <property type="match status" value="6"/>
</dbReference>
<dbReference type="CDD" id="cd23992">
    <property type="entry name" value="PBP_GOBP"/>
    <property type="match status" value="1"/>
</dbReference>
<keyword evidence="3" id="KW-1185">Reference proteome</keyword>